<dbReference type="PaxDb" id="35128-Thaps8773"/>
<evidence type="ECO:0000256" key="3">
    <source>
        <dbReference type="PROSITE-ProRule" id="PRU00023"/>
    </source>
</evidence>
<evidence type="ECO:0000313" key="5">
    <source>
        <dbReference type="EMBL" id="EED87134.1"/>
    </source>
</evidence>
<keyword evidence="6" id="KW-1185">Reference proteome</keyword>
<reference evidence="5 6" key="2">
    <citation type="journal article" date="2008" name="Nature">
        <title>The Phaeodactylum genome reveals the evolutionary history of diatom genomes.</title>
        <authorList>
            <person name="Bowler C."/>
            <person name="Allen A.E."/>
            <person name="Badger J.H."/>
            <person name="Grimwood J."/>
            <person name="Jabbari K."/>
            <person name="Kuo A."/>
            <person name="Maheswari U."/>
            <person name="Martens C."/>
            <person name="Maumus F."/>
            <person name="Otillar R.P."/>
            <person name="Rayko E."/>
            <person name="Salamov A."/>
            <person name="Vandepoele K."/>
            <person name="Beszteri B."/>
            <person name="Gruber A."/>
            <person name="Heijde M."/>
            <person name="Katinka M."/>
            <person name="Mock T."/>
            <person name="Valentin K."/>
            <person name="Verret F."/>
            <person name="Berges J.A."/>
            <person name="Brownlee C."/>
            <person name="Cadoret J.P."/>
            <person name="Chiovitti A."/>
            <person name="Choi C.J."/>
            <person name="Coesel S."/>
            <person name="De Martino A."/>
            <person name="Detter J.C."/>
            <person name="Durkin C."/>
            <person name="Falciatore A."/>
            <person name="Fournet J."/>
            <person name="Haruta M."/>
            <person name="Huysman M.J."/>
            <person name="Jenkins B.D."/>
            <person name="Jiroutova K."/>
            <person name="Jorgensen R.E."/>
            <person name="Joubert Y."/>
            <person name="Kaplan A."/>
            <person name="Kroger N."/>
            <person name="Kroth P.G."/>
            <person name="La Roche J."/>
            <person name="Lindquist E."/>
            <person name="Lommer M."/>
            <person name="Martin-Jezequel V."/>
            <person name="Lopez P.J."/>
            <person name="Lucas S."/>
            <person name="Mangogna M."/>
            <person name="McGinnis K."/>
            <person name="Medlin L.K."/>
            <person name="Montsant A."/>
            <person name="Oudot-Le Secq M.P."/>
            <person name="Napoli C."/>
            <person name="Obornik M."/>
            <person name="Parker M.S."/>
            <person name="Petit J.L."/>
            <person name="Porcel B.M."/>
            <person name="Poulsen N."/>
            <person name="Robison M."/>
            <person name="Rychlewski L."/>
            <person name="Rynearson T.A."/>
            <person name="Schmutz J."/>
            <person name="Shapiro H."/>
            <person name="Siaut M."/>
            <person name="Stanley M."/>
            <person name="Sussman M.R."/>
            <person name="Taylor A.R."/>
            <person name="Vardi A."/>
            <person name="von Dassow P."/>
            <person name="Vyverman W."/>
            <person name="Willis A."/>
            <person name="Wyrwicz L.S."/>
            <person name="Rokhsar D.S."/>
            <person name="Weissenbach J."/>
            <person name="Armbrust E.V."/>
            <person name="Green B.R."/>
            <person name="Van de Peer Y."/>
            <person name="Grigoriev I.V."/>
        </authorList>
    </citation>
    <scope>NUCLEOTIDE SEQUENCE [LARGE SCALE GENOMIC DNA]</scope>
    <source>
        <strain evidence="5 6">CCMP1335</strain>
    </source>
</reference>
<keyword evidence="4" id="KW-0732">Signal</keyword>
<dbReference type="HOGENOM" id="CLU_1323251_0_0_1"/>
<evidence type="ECO:0000256" key="4">
    <source>
        <dbReference type="SAM" id="SignalP"/>
    </source>
</evidence>
<evidence type="ECO:0000313" key="6">
    <source>
        <dbReference type="Proteomes" id="UP000001449"/>
    </source>
</evidence>
<protein>
    <submittedName>
        <fullName evidence="5">Uncharacterized protein</fullName>
    </submittedName>
</protein>
<dbReference type="PROSITE" id="PS50088">
    <property type="entry name" value="ANK_REPEAT"/>
    <property type="match status" value="1"/>
</dbReference>
<keyword evidence="1" id="KW-0677">Repeat</keyword>
<feature type="signal peptide" evidence="4">
    <location>
        <begin position="1"/>
        <end position="34"/>
    </location>
</feature>
<dbReference type="STRING" id="35128.B8LC03"/>
<dbReference type="InterPro" id="IPR036770">
    <property type="entry name" value="Ankyrin_rpt-contain_sf"/>
</dbReference>
<dbReference type="PANTHER" id="PTHR24198">
    <property type="entry name" value="ANKYRIN REPEAT AND PROTEIN KINASE DOMAIN-CONTAINING PROTEIN"/>
    <property type="match status" value="1"/>
</dbReference>
<dbReference type="PANTHER" id="PTHR24198:SF165">
    <property type="entry name" value="ANKYRIN REPEAT-CONTAINING PROTEIN-RELATED"/>
    <property type="match status" value="1"/>
</dbReference>
<name>B8LC03_THAPS</name>
<dbReference type="eggNOG" id="KOG4177">
    <property type="taxonomic scope" value="Eukaryota"/>
</dbReference>
<dbReference type="InterPro" id="IPR002110">
    <property type="entry name" value="Ankyrin_rpt"/>
</dbReference>
<dbReference type="SUPFAM" id="SSF48403">
    <property type="entry name" value="Ankyrin repeat"/>
    <property type="match status" value="1"/>
</dbReference>
<dbReference type="RefSeq" id="XP_002296438.1">
    <property type="nucleotide sequence ID" value="XM_002296402.1"/>
</dbReference>
<dbReference type="GeneID" id="7448331"/>
<dbReference type="PROSITE" id="PS50297">
    <property type="entry name" value="ANK_REP_REGION"/>
    <property type="match status" value="1"/>
</dbReference>
<dbReference type="Gene3D" id="1.25.40.20">
    <property type="entry name" value="Ankyrin repeat-containing domain"/>
    <property type="match status" value="1"/>
</dbReference>
<evidence type="ECO:0000256" key="2">
    <source>
        <dbReference type="ARBA" id="ARBA00023043"/>
    </source>
</evidence>
<dbReference type="OMA" id="RMHPLSW"/>
<gene>
    <name evidence="5" type="ORF">THAPSDRAFT_8773</name>
</gene>
<dbReference type="SMART" id="SM00248">
    <property type="entry name" value="ANK"/>
    <property type="match status" value="2"/>
</dbReference>
<dbReference type="AlphaFoldDB" id="B8LC03"/>
<dbReference type="EMBL" id="DS999415">
    <property type="protein sequence ID" value="EED87134.1"/>
    <property type="molecule type" value="Genomic_DNA"/>
</dbReference>
<accession>B8LC03</accession>
<proteinExistence type="predicted"/>
<organism evidence="5 6">
    <name type="scientific">Thalassiosira pseudonana</name>
    <name type="common">Marine diatom</name>
    <name type="synonym">Cyclotella nana</name>
    <dbReference type="NCBI Taxonomy" id="35128"/>
    <lineage>
        <taxon>Eukaryota</taxon>
        <taxon>Sar</taxon>
        <taxon>Stramenopiles</taxon>
        <taxon>Ochrophyta</taxon>
        <taxon>Bacillariophyta</taxon>
        <taxon>Coscinodiscophyceae</taxon>
        <taxon>Thalassiosirophycidae</taxon>
        <taxon>Thalassiosirales</taxon>
        <taxon>Thalassiosiraceae</taxon>
        <taxon>Thalassiosira</taxon>
    </lineage>
</organism>
<keyword evidence="2 3" id="KW-0040">ANK repeat</keyword>
<dbReference type="KEGG" id="tps:THAPSDRAFT_8773"/>
<dbReference type="Proteomes" id="UP000001449">
    <property type="component" value="Chromosome 11"/>
</dbReference>
<sequence length="208" mass="22689">MIHPSTTQLPARSLCSFLLFSLLVVSCVLYTAFASTDADDAPNHEENKDYFFACSGGELSKIQDLLSTDPSLVNTVTNDGEHCLHLSALSGNAEIVQLLLEKGADPNVRSTFEGGLRMHPLSWCTYYGRNDIIELLLKHGADVNADFDLGGGEPGGESVKVTALDVIEKILFGIETDEGKERFLETRNVLVKNGAKRWASLADLEDEL</sequence>
<feature type="repeat" description="ANK" evidence="3">
    <location>
        <begin position="79"/>
        <end position="111"/>
    </location>
</feature>
<dbReference type="InParanoid" id="B8LC03"/>
<feature type="chain" id="PRO_5005666090" evidence="4">
    <location>
        <begin position="35"/>
        <end position="208"/>
    </location>
</feature>
<evidence type="ECO:0000256" key="1">
    <source>
        <dbReference type="ARBA" id="ARBA00022737"/>
    </source>
</evidence>
<reference evidence="5 6" key="1">
    <citation type="journal article" date="2004" name="Science">
        <title>The genome of the diatom Thalassiosira pseudonana: ecology, evolution, and metabolism.</title>
        <authorList>
            <person name="Armbrust E.V."/>
            <person name="Berges J.A."/>
            <person name="Bowler C."/>
            <person name="Green B.R."/>
            <person name="Martinez D."/>
            <person name="Putnam N.H."/>
            <person name="Zhou S."/>
            <person name="Allen A.E."/>
            <person name="Apt K.E."/>
            <person name="Bechner M."/>
            <person name="Brzezinski M.A."/>
            <person name="Chaal B.K."/>
            <person name="Chiovitti A."/>
            <person name="Davis A.K."/>
            <person name="Demarest M.S."/>
            <person name="Detter J.C."/>
            <person name="Glavina T."/>
            <person name="Goodstein D."/>
            <person name="Hadi M.Z."/>
            <person name="Hellsten U."/>
            <person name="Hildebrand M."/>
            <person name="Jenkins B.D."/>
            <person name="Jurka J."/>
            <person name="Kapitonov V.V."/>
            <person name="Kroger N."/>
            <person name="Lau W.W."/>
            <person name="Lane T.W."/>
            <person name="Larimer F.W."/>
            <person name="Lippmeier J.C."/>
            <person name="Lucas S."/>
            <person name="Medina M."/>
            <person name="Montsant A."/>
            <person name="Obornik M."/>
            <person name="Parker M.S."/>
            <person name="Palenik B."/>
            <person name="Pazour G.J."/>
            <person name="Richardson P.M."/>
            <person name="Rynearson T.A."/>
            <person name="Saito M.A."/>
            <person name="Schwartz D.C."/>
            <person name="Thamatrakoln K."/>
            <person name="Valentin K."/>
            <person name="Vardi A."/>
            <person name="Wilkerson F.P."/>
            <person name="Rokhsar D.S."/>
        </authorList>
    </citation>
    <scope>NUCLEOTIDE SEQUENCE [LARGE SCALE GENOMIC DNA]</scope>
    <source>
        <strain evidence="5 6">CCMP1335</strain>
    </source>
</reference>
<dbReference type="PRINTS" id="PR01415">
    <property type="entry name" value="ANKYRIN"/>
</dbReference>
<dbReference type="Pfam" id="PF12796">
    <property type="entry name" value="Ank_2"/>
    <property type="match status" value="1"/>
</dbReference>